<reference evidence="7 8" key="1">
    <citation type="submission" date="2018-08" db="EMBL/GenBank/DDBJ databases">
        <title>Draft genome of the lignicolous fungus Coniochaeta pulveracea.</title>
        <authorList>
            <person name="Borstlap C.J."/>
            <person name="De Witt R.N."/>
            <person name="Botha A."/>
            <person name="Volschenk H."/>
        </authorList>
    </citation>
    <scope>NUCLEOTIDE SEQUENCE [LARGE SCALE GENOMIC DNA]</scope>
    <source>
        <strain evidence="7 8">CAB683</strain>
    </source>
</reference>
<evidence type="ECO:0000256" key="5">
    <source>
        <dbReference type="ARBA" id="ARBA00023136"/>
    </source>
</evidence>
<dbReference type="PANTHER" id="PTHR21659:SF42">
    <property type="entry name" value="UPF0057 MEMBRANE PROTEIN ZK632.10-RELATED"/>
    <property type="match status" value="1"/>
</dbReference>
<organism evidence="7 8">
    <name type="scientific">Coniochaeta pulveracea</name>
    <dbReference type="NCBI Taxonomy" id="177199"/>
    <lineage>
        <taxon>Eukaryota</taxon>
        <taxon>Fungi</taxon>
        <taxon>Dikarya</taxon>
        <taxon>Ascomycota</taxon>
        <taxon>Pezizomycotina</taxon>
        <taxon>Sordariomycetes</taxon>
        <taxon>Sordariomycetidae</taxon>
        <taxon>Coniochaetales</taxon>
        <taxon>Coniochaetaceae</taxon>
        <taxon>Coniochaeta</taxon>
    </lineage>
</organism>
<feature type="transmembrane region" description="Helical" evidence="6">
    <location>
        <begin position="33"/>
        <end position="57"/>
    </location>
</feature>
<evidence type="ECO:0008006" key="9">
    <source>
        <dbReference type="Google" id="ProtNLM"/>
    </source>
</evidence>
<keyword evidence="8" id="KW-1185">Reference proteome</keyword>
<dbReference type="Pfam" id="PF01679">
    <property type="entry name" value="Pmp3"/>
    <property type="match status" value="1"/>
</dbReference>
<comment type="caution">
    <text evidence="7">The sequence shown here is derived from an EMBL/GenBank/DDBJ whole genome shotgun (WGS) entry which is preliminary data.</text>
</comment>
<dbReference type="InterPro" id="IPR000612">
    <property type="entry name" value="PMP3"/>
</dbReference>
<evidence type="ECO:0000256" key="2">
    <source>
        <dbReference type="ARBA" id="ARBA00009530"/>
    </source>
</evidence>
<keyword evidence="3 6" id="KW-0812">Transmembrane</keyword>
<evidence type="ECO:0000256" key="6">
    <source>
        <dbReference type="SAM" id="Phobius"/>
    </source>
</evidence>
<dbReference type="PROSITE" id="PS01309">
    <property type="entry name" value="UPF0057"/>
    <property type="match status" value="1"/>
</dbReference>
<dbReference type="AlphaFoldDB" id="A0A420XYX5"/>
<dbReference type="EMBL" id="QVQW01000093">
    <property type="protein sequence ID" value="RKU40739.1"/>
    <property type="molecule type" value="Genomic_DNA"/>
</dbReference>
<dbReference type="GO" id="GO:0016020">
    <property type="term" value="C:membrane"/>
    <property type="evidence" value="ECO:0007669"/>
    <property type="project" value="UniProtKB-SubCell"/>
</dbReference>
<evidence type="ECO:0000256" key="3">
    <source>
        <dbReference type="ARBA" id="ARBA00022692"/>
    </source>
</evidence>
<dbReference type="OrthoDB" id="2152119at2759"/>
<proteinExistence type="inferred from homology"/>
<evidence type="ECO:0000256" key="4">
    <source>
        <dbReference type="ARBA" id="ARBA00022989"/>
    </source>
</evidence>
<protein>
    <recommendedName>
        <fullName evidence="9">Plasma membrane proteolipid Pmp3</fullName>
    </recommendedName>
</protein>
<keyword evidence="4 6" id="KW-1133">Transmembrane helix</keyword>
<gene>
    <name evidence="7" type="ORF">DL546_003378</name>
</gene>
<comment type="similarity">
    <text evidence="2">Belongs to the UPF0057 (PMP3) family.</text>
</comment>
<evidence type="ECO:0000313" key="7">
    <source>
        <dbReference type="EMBL" id="RKU40739.1"/>
    </source>
</evidence>
<name>A0A420XYX5_9PEZI</name>
<comment type="subcellular location">
    <subcellularLocation>
        <location evidence="1">Membrane</location>
    </subcellularLocation>
</comment>
<evidence type="ECO:0000313" key="8">
    <source>
        <dbReference type="Proteomes" id="UP000275385"/>
    </source>
</evidence>
<keyword evidence="5 6" id="KW-0472">Membrane</keyword>
<accession>A0A420XYX5</accession>
<dbReference type="Proteomes" id="UP000275385">
    <property type="component" value="Unassembled WGS sequence"/>
</dbReference>
<dbReference type="PANTHER" id="PTHR21659">
    <property type="entry name" value="HYDROPHOBIC PROTEIN RCI2 LOW TEMPERATURE AND SALT RESPONSIVE PROTEIN LTI6 -RELATED"/>
    <property type="match status" value="1"/>
</dbReference>
<evidence type="ECO:0000256" key="1">
    <source>
        <dbReference type="ARBA" id="ARBA00004370"/>
    </source>
</evidence>
<sequence length="97" mass="10750">MDTPSAILLILITLIFPPLGVFMVEGCDVDLIINIFLTILGYIPGHLHAFYLEYVYFNRREEAREGRLDSTPAPGIYSERVQTGGNGYGAIIPPGEH</sequence>